<evidence type="ECO:0000313" key="2">
    <source>
        <dbReference type="EMBL" id="QEK38961.1"/>
    </source>
</evidence>
<dbReference type="RefSeq" id="WP_148972084.1">
    <property type="nucleotide sequence ID" value="NZ_CP043314.1"/>
</dbReference>
<keyword evidence="3" id="KW-1185">Reference proteome</keyword>
<dbReference type="Proteomes" id="UP000324924">
    <property type="component" value="Chromosome"/>
</dbReference>
<dbReference type="EMBL" id="CP043314">
    <property type="protein sequence ID" value="QEK38961.1"/>
    <property type="molecule type" value="Genomic_DNA"/>
</dbReference>
<evidence type="ECO:0000256" key="1">
    <source>
        <dbReference type="SAM" id="Phobius"/>
    </source>
</evidence>
<name>A0A5C0UH18_9PROT</name>
<reference evidence="2 3" key="1">
    <citation type="submission" date="2019-08" db="EMBL/GenBank/DDBJ databases">
        <title>Highly reduced genomes of protist endosymbionts show evolutionary convergence.</title>
        <authorList>
            <person name="George E."/>
            <person name="Husnik F."/>
            <person name="Tashyreva D."/>
            <person name="Prokopchuk G."/>
            <person name="Horak A."/>
            <person name="Kwong W.K."/>
            <person name="Lukes J."/>
            <person name="Keeling P.J."/>
        </authorList>
    </citation>
    <scope>NUCLEOTIDE SEQUENCE [LARGE SCALE GENOMIC DNA]</scope>
    <source>
        <strain evidence="2">1604HC</strain>
    </source>
</reference>
<organism evidence="2 3">
    <name type="scientific">Candidatus Nesciobacter abundans</name>
    <dbReference type="NCBI Taxonomy" id="2601668"/>
    <lineage>
        <taxon>Bacteria</taxon>
        <taxon>Pseudomonadati</taxon>
        <taxon>Pseudomonadota</taxon>
        <taxon>Alphaproteobacteria</taxon>
        <taxon>Holosporales</taxon>
        <taxon>Holosporaceae</taxon>
        <taxon>Candidatus Nesciobacter</taxon>
    </lineage>
</organism>
<evidence type="ECO:0000313" key="3">
    <source>
        <dbReference type="Proteomes" id="UP000324924"/>
    </source>
</evidence>
<dbReference type="AlphaFoldDB" id="A0A5C0UH18"/>
<dbReference type="KEGG" id="nabu:FZC36_00720"/>
<proteinExistence type="predicted"/>
<keyword evidence="1" id="KW-0472">Membrane</keyword>
<gene>
    <name evidence="2" type="ORF">FZC36_00720</name>
</gene>
<accession>A0A5C0UH18</accession>
<feature type="transmembrane region" description="Helical" evidence="1">
    <location>
        <begin position="6"/>
        <end position="26"/>
    </location>
</feature>
<sequence>MKKNYTNSILRVSAFTAMIALAIAHYKKSKTIIKLEKTKQELFIMKRHLKNQKAKFAELTNPGRLNLIISSHTNLVPTKVKDFLHNKEQEFA</sequence>
<protein>
    <submittedName>
        <fullName evidence="2">Uncharacterized protein</fullName>
    </submittedName>
</protein>
<keyword evidence="1" id="KW-0812">Transmembrane</keyword>
<keyword evidence="1" id="KW-1133">Transmembrane helix</keyword>